<evidence type="ECO:0000313" key="2">
    <source>
        <dbReference type="Proteomes" id="UP000305906"/>
    </source>
</evidence>
<dbReference type="AlphaFoldDB" id="A0A5R9FUI4"/>
<name>A0A5R9FUI4_9ACTN</name>
<proteinExistence type="predicted"/>
<dbReference type="EMBL" id="VBZC01000012">
    <property type="protein sequence ID" value="TLS45676.1"/>
    <property type="molecule type" value="Genomic_DNA"/>
</dbReference>
<dbReference type="Proteomes" id="UP000305906">
    <property type="component" value="Unassembled WGS sequence"/>
</dbReference>
<gene>
    <name evidence="1" type="ORF">FE633_12955</name>
</gene>
<comment type="caution">
    <text evidence="1">The sequence shown here is derived from an EMBL/GenBank/DDBJ whole genome shotgun (WGS) entry which is preliminary data.</text>
</comment>
<accession>A0A5R9FUI4</accession>
<dbReference type="RefSeq" id="WP_138045267.1">
    <property type="nucleotide sequence ID" value="NZ_VBZC01000012.1"/>
</dbReference>
<reference evidence="1 2" key="1">
    <citation type="submission" date="2019-05" db="EMBL/GenBank/DDBJ databases">
        <title>Streptomyces sp. NEAU-C151, a novel actinomycete isolated from soil.</title>
        <authorList>
            <person name="Han L."/>
            <person name="Jiang H."/>
        </authorList>
    </citation>
    <scope>NUCLEOTIDE SEQUENCE [LARGE SCALE GENOMIC DNA]</scope>
    <source>
        <strain evidence="1 2">NEAU-C151</strain>
    </source>
</reference>
<protein>
    <submittedName>
        <fullName evidence="1">Uncharacterized protein</fullName>
    </submittedName>
</protein>
<sequence>MTHPIPITAGPPVPTDGATQAGADIALYTTTVNSRIAVHTLVTLADFATRQGWTVVHEAYDLAPLHVSARLRTGWNSGLQAECLGWGTWLGVPRLDVTEPPGSHSMVPPRYEGDLCPPRAVTQLIAAGLTQQAETSQSGETGGRP</sequence>
<organism evidence="1 2">
    <name type="scientific">Streptomyces montanus</name>
    <dbReference type="NCBI Taxonomy" id="2580423"/>
    <lineage>
        <taxon>Bacteria</taxon>
        <taxon>Bacillati</taxon>
        <taxon>Actinomycetota</taxon>
        <taxon>Actinomycetes</taxon>
        <taxon>Kitasatosporales</taxon>
        <taxon>Streptomycetaceae</taxon>
        <taxon>Streptomyces</taxon>
    </lineage>
</organism>
<keyword evidence="2" id="KW-1185">Reference proteome</keyword>
<evidence type="ECO:0000313" key="1">
    <source>
        <dbReference type="EMBL" id="TLS45676.1"/>
    </source>
</evidence>